<feature type="signal peptide" evidence="1">
    <location>
        <begin position="1"/>
        <end position="20"/>
    </location>
</feature>
<dbReference type="GeneID" id="49203766"/>
<proteinExistence type="predicted"/>
<dbReference type="EMBL" id="QSII01000002">
    <property type="protein sequence ID" value="RHC89382.1"/>
    <property type="molecule type" value="Genomic_DNA"/>
</dbReference>
<evidence type="ECO:0000313" key="7">
    <source>
        <dbReference type="Proteomes" id="UP000286260"/>
    </source>
</evidence>
<comment type="caution">
    <text evidence="5">The sequence shown here is derived from an EMBL/GenBank/DDBJ whole genome shotgun (WGS) entry which is preliminary data.</text>
</comment>
<name>A0A355VNQ3_9BACT</name>
<feature type="domain" description="DUF3108" evidence="2">
    <location>
        <begin position="31"/>
        <end position="229"/>
    </location>
</feature>
<reference evidence="6 7" key="1">
    <citation type="submission" date="2018-08" db="EMBL/GenBank/DDBJ databases">
        <title>A genome reference for cultivated species of the human gut microbiota.</title>
        <authorList>
            <person name="Zou Y."/>
            <person name="Xue W."/>
            <person name="Luo G."/>
        </authorList>
    </citation>
    <scope>NUCLEOTIDE SEQUENCE [LARGE SCALE GENOMIC DNA]</scope>
    <source>
        <strain evidence="5 6">AM16-50</strain>
        <strain evidence="4 7">AM34-17</strain>
    </source>
</reference>
<sequence>MKSKVVLNALALLFAAGAMAQDCTFFFPQTKGTQLVKKGYDAKGNLQSVMTYTVDEVKNIPSGLEVEADYVFKNSAGTVYDKGDLEAFCRDGEFFIEMKETLSNPSFVSTIQSDLAATEAVINYPSVSNAPSNNGDDMYFDDATIQIYSKKNRKDRKNVSIYDREYVTTEQVATPAGTFDCTKVKYKIKSRSPKETIEGYGYEWYAPNVGVVKNEQYNNNNQLQYYTVLEVVK</sequence>
<feature type="chain" id="PRO_5043164356" description="DUF3108 domain-containing protein" evidence="1">
    <location>
        <begin position="21"/>
        <end position="233"/>
    </location>
</feature>
<dbReference type="Gene3D" id="2.40.360.20">
    <property type="match status" value="1"/>
</dbReference>
<dbReference type="STRING" id="46503.ERS852463_02524"/>
<dbReference type="Proteomes" id="UP001055114">
    <property type="component" value="Unassembled WGS sequence"/>
</dbReference>
<dbReference type="AlphaFoldDB" id="A0A355VNQ3"/>
<organism evidence="5 6">
    <name type="scientific">Parabacteroides merdae</name>
    <dbReference type="NCBI Taxonomy" id="46503"/>
    <lineage>
        <taxon>Bacteria</taxon>
        <taxon>Pseudomonadati</taxon>
        <taxon>Bacteroidota</taxon>
        <taxon>Bacteroidia</taxon>
        <taxon>Bacteroidales</taxon>
        <taxon>Tannerellaceae</taxon>
        <taxon>Parabacteroides</taxon>
    </lineage>
</organism>
<dbReference type="Pfam" id="PF21347">
    <property type="entry name" value="DUF3108_like"/>
    <property type="match status" value="1"/>
</dbReference>
<dbReference type="RefSeq" id="WP_005639644.1">
    <property type="nucleotide sequence ID" value="NZ_BAABYG010000001.1"/>
</dbReference>
<dbReference type="Proteomes" id="UP000286260">
    <property type="component" value="Unassembled WGS sequence"/>
</dbReference>
<protein>
    <recommendedName>
        <fullName evidence="2">DUF3108 domain-containing protein</fullName>
    </recommendedName>
</protein>
<evidence type="ECO:0000256" key="1">
    <source>
        <dbReference type="SAM" id="SignalP"/>
    </source>
</evidence>
<dbReference type="EMBL" id="BQNZ01000002">
    <property type="protein sequence ID" value="GKH72447.1"/>
    <property type="molecule type" value="Genomic_DNA"/>
</dbReference>
<keyword evidence="1" id="KW-0732">Signal</keyword>
<evidence type="ECO:0000313" key="6">
    <source>
        <dbReference type="Proteomes" id="UP000283732"/>
    </source>
</evidence>
<evidence type="ECO:0000313" key="4">
    <source>
        <dbReference type="EMBL" id="RHC89382.1"/>
    </source>
</evidence>
<dbReference type="OrthoDB" id="665223at2"/>
<gene>
    <name evidence="3" type="ORF">CE91St3_23100</name>
    <name evidence="5" type="ORF">DW191_04520</name>
    <name evidence="4" type="ORF">DW828_02165</name>
</gene>
<dbReference type="Proteomes" id="UP000283732">
    <property type="component" value="Unassembled WGS sequence"/>
</dbReference>
<dbReference type="EMBL" id="QRKC01000001">
    <property type="protein sequence ID" value="RHH80364.1"/>
    <property type="molecule type" value="Genomic_DNA"/>
</dbReference>
<evidence type="ECO:0000313" key="5">
    <source>
        <dbReference type="EMBL" id="RHH80364.1"/>
    </source>
</evidence>
<dbReference type="InterPro" id="IPR049279">
    <property type="entry name" value="DUF3108-like"/>
</dbReference>
<evidence type="ECO:0000259" key="2">
    <source>
        <dbReference type="Pfam" id="PF21347"/>
    </source>
</evidence>
<evidence type="ECO:0000313" key="3">
    <source>
        <dbReference type="EMBL" id="GKH72447.1"/>
    </source>
</evidence>
<reference evidence="3" key="2">
    <citation type="submission" date="2022-01" db="EMBL/GenBank/DDBJ databases">
        <title>Novel bile acid biosynthetic pathways are enriched in the microbiome of centenarians.</title>
        <authorList>
            <person name="Sato Y."/>
            <person name="Atarashi K."/>
            <person name="Plichta R.D."/>
            <person name="Arai Y."/>
            <person name="Sasajima S."/>
            <person name="Kearney M.S."/>
            <person name="Suda W."/>
            <person name="Takeshita K."/>
            <person name="Sasaki T."/>
            <person name="Okamoto S."/>
            <person name="Skelly N.A."/>
            <person name="Okamura Y."/>
            <person name="Vlamakis H."/>
            <person name="Li Y."/>
            <person name="Tanoue T."/>
            <person name="Takei H."/>
            <person name="Nittono H."/>
            <person name="Narushima S."/>
            <person name="Irie J."/>
            <person name="Itoh H."/>
            <person name="Moriya K."/>
            <person name="Sugiura Y."/>
            <person name="Suematsu M."/>
            <person name="Moritoki N."/>
            <person name="Shibata S."/>
            <person name="Littman R.D."/>
            <person name="Fischbach A.M."/>
            <person name="Uwamino Y."/>
            <person name="Inoue T."/>
            <person name="Honda A."/>
            <person name="Hattori M."/>
            <person name="Murai T."/>
            <person name="Xavier J.R."/>
            <person name="Hirose N."/>
            <person name="Honda K."/>
        </authorList>
    </citation>
    <scope>NUCLEOTIDE SEQUENCE</scope>
    <source>
        <strain evidence="3">CE91-St3</strain>
    </source>
</reference>
<accession>A0A355VNQ3</accession>